<evidence type="ECO:0000313" key="11">
    <source>
        <dbReference type="EMBL" id="MBC3291872.1"/>
    </source>
</evidence>
<dbReference type="SUPFAM" id="SSF52540">
    <property type="entry name" value="P-loop containing nucleoside triphosphate hydrolases"/>
    <property type="match status" value="1"/>
</dbReference>
<dbReference type="Gene3D" id="3.40.630.30">
    <property type="match status" value="1"/>
</dbReference>
<dbReference type="Gene3D" id="3.40.50.300">
    <property type="entry name" value="P-loop containing nucleotide triphosphate hydrolases"/>
    <property type="match status" value="1"/>
</dbReference>
<comment type="caution">
    <text evidence="9">Lacks conserved residue(s) required for the propagation of feature annotation.</text>
</comment>
<feature type="binding site" evidence="9">
    <location>
        <position position="504"/>
    </location>
    <ligand>
        <name>acetyl-CoA</name>
        <dbReference type="ChEBI" id="CHEBI:57288"/>
    </ligand>
</feature>
<dbReference type="Gene3D" id="1.20.120.890">
    <property type="entry name" value="tRNA(Met) cytidine acetyltransferase, tail domain"/>
    <property type="match status" value="1"/>
</dbReference>
<dbReference type="Pfam" id="PF08351">
    <property type="entry name" value="TmcA_N"/>
    <property type="match status" value="1"/>
</dbReference>
<evidence type="ECO:0000256" key="4">
    <source>
        <dbReference type="ARBA" id="ARBA00022694"/>
    </source>
</evidence>
<keyword evidence="5 9" id="KW-0547">Nucleotide-binding</keyword>
<keyword evidence="2 9" id="KW-0820">tRNA-binding</keyword>
<dbReference type="HAMAP" id="MF_01886">
    <property type="entry name" value="tRNA_acetyltr_TmcA"/>
    <property type="match status" value="1"/>
</dbReference>
<dbReference type="GO" id="GO:0005737">
    <property type="term" value="C:cytoplasm"/>
    <property type="evidence" value="ECO:0007669"/>
    <property type="project" value="UniProtKB-SubCell"/>
</dbReference>
<evidence type="ECO:0000256" key="5">
    <source>
        <dbReference type="ARBA" id="ARBA00022741"/>
    </source>
</evidence>
<feature type="binding site" evidence="9">
    <location>
        <position position="511"/>
    </location>
    <ligand>
        <name>acetyl-CoA</name>
        <dbReference type="ChEBI" id="CHEBI:57288"/>
    </ligand>
</feature>
<accession>A0A8I0CVN4</accession>
<name>A0A8I0CVN4_9PSED</name>
<dbReference type="EC" id="2.3.1.193" evidence="9"/>
<protein>
    <recommendedName>
        <fullName evidence="9">tRNA(Met) cytidine acetyltransferase TmcA</fullName>
        <ecNumber evidence="9">2.3.1.193</ecNumber>
    </recommendedName>
</protein>
<evidence type="ECO:0000256" key="6">
    <source>
        <dbReference type="ARBA" id="ARBA00022840"/>
    </source>
</evidence>
<dbReference type="InterPro" id="IPR027417">
    <property type="entry name" value="P-loop_NTPase"/>
</dbReference>
<dbReference type="GO" id="GO:1904812">
    <property type="term" value="P:rRNA acetylation involved in maturation of SSU-rRNA"/>
    <property type="evidence" value="ECO:0007669"/>
    <property type="project" value="TreeGrafter"/>
</dbReference>
<evidence type="ECO:0000256" key="1">
    <source>
        <dbReference type="ARBA" id="ARBA00022490"/>
    </source>
</evidence>
<dbReference type="Pfam" id="PF13718">
    <property type="entry name" value="GNAT_acetyltr_2"/>
    <property type="match status" value="2"/>
</dbReference>
<keyword evidence="3 9" id="KW-0808">Transferase</keyword>
<comment type="subcellular location">
    <subcellularLocation>
        <location evidence="9">Cytoplasm</location>
    </subcellularLocation>
</comment>
<reference evidence="11" key="1">
    <citation type="journal article" date="2020" name="Microorganisms">
        <title>Reliable Identification of Environmental Pseudomonas Isolates Using the rpoD Gene.</title>
        <authorList>
            <consortium name="The Broad Institute Genome Sequencing Platform"/>
            <person name="Girard L."/>
            <person name="Lood C."/>
            <person name="Rokni-Zadeh H."/>
            <person name="van Noort V."/>
            <person name="Lavigne R."/>
            <person name="De Mot R."/>
        </authorList>
    </citation>
    <scope>NUCLEOTIDE SEQUENCE [LARGE SCALE GENOMIC DNA]</scope>
    <source>
        <strain evidence="11">SWRI145</strain>
    </source>
</reference>
<keyword evidence="6 9" id="KW-0067">ATP-binding</keyword>
<keyword evidence="8 9" id="KW-0012">Acyltransferase</keyword>
<evidence type="ECO:0000256" key="2">
    <source>
        <dbReference type="ARBA" id="ARBA00022555"/>
    </source>
</evidence>
<dbReference type="PANTHER" id="PTHR10925">
    <property type="entry name" value="N-ACETYLTRANSFERASE 10"/>
    <property type="match status" value="1"/>
</dbReference>
<feature type="binding site" evidence="9">
    <location>
        <begin position="467"/>
        <end position="469"/>
    </location>
    <ligand>
        <name>acetyl-CoA</name>
        <dbReference type="ChEBI" id="CHEBI:57288"/>
    </ligand>
</feature>
<dbReference type="InterPro" id="IPR024914">
    <property type="entry name" value="tRNA_acetyltr_TmcA"/>
</dbReference>
<keyword evidence="7 9" id="KW-0694">RNA-binding</keyword>
<dbReference type="Pfam" id="PF05127">
    <property type="entry name" value="NAT10_TcmA_helicase"/>
    <property type="match status" value="1"/>
</dbReference>
<dbReference type="Pfam" id="PF17176">
    <property type="entry name" value="tRNA_bind_3"/>
    <property type="match status" value="1"/>
</dbReference>
<dbReference type="GO" id="GO:0002101">
    <property type="term" value="P:tRNA wobble cytosine modification"/>
    <property type="evidence" value="ECO:0007669"/>
    <property type="project" value="UniProtKB-UniRule"/>
</dbReference>
<organism evidence="11">
    <name type="scientific">Pseudomonas tritici</name>
    <dbReference type="NCBI Taxonomy" id="2745518"/>
    <lineage>
        <taxon>Bacteria</taxon>
        <taxon>Pseudomonadati</taxon>
        <taxon>Pseudomonadota</taxon>
        <taxon>Gammaproteobacteria</taxon>
        <taxon>Pseudomonadales</taxon>
        <taxon>Pseudomonadaceae</taxon>
        <taxon>Pseudomonas</taxon>
    </lineage>
</organism>
<feature type="binding site" evidence="9">
    <location>
        <position position="186"/>
    </location>
    <ligand>
        <name>ATP</name>
        <dbReference type="ChEBI" id="CHEBI:30616"/>
    </ligand>
</feature>
<dbReference type="FunFam" id="3.40.50.11040:FF:000003">
    <property type="entry name" value="tRNA(Met) cytidine acetyltransferase TmcA"/>
    <property type="match status" value="1"/>
</dbReference>
<gene>
    <name evidence="9" type="primary">tmcA</name>
    <name evidence="11" type="ORF">HU722_10080</name>
</gene>
<dbReference type="InterPro" id="IPR013562">
    <property type="entry name" value="TmcA/NAT10_N"/>
</dbReference>
<comment type="function">
    <text evidence="9">Catalyzes the formation of N(4)-acetylcytidine (ac(4)C) at the wobble position of tRNA(Met), by using acetyl-CoA as an acetyl donor and ATP (or GTP).</text>
</comment>
<dbReference type="InterPro" id="IPR038321">
    <property type="entry name" value="TmcA_C_sf"/>
</dbReference>
<dbReference type="InterPro" id="IPR033442">
    <property type="entry name" value="TmcA_tRNA_bind"/>
</dbReference>
<dbReference type="InterPro" id="IPR032672">
    <property type="entry name" value="TmcA/NAT10/Kre33"/>
</dbReference>
<keyword evidence="1 9" id="KW-0963">Cytoplasm</keyword>
<comment type="similarity">
    <text evidence="9">Belongs to the TmcA family.</text>
</comment>
<evidence type="ECO:0000256" key="9">
    <source>
        <dbReference type="HAMAP-Rule" id="MF_01886"/>
    </source>
</evidence>
<evidence type="ECO:0000256" key="8">
    <source>
        <dbReference type="ARBA" id="ARBA00023315"/>
    </source>
</evidence>
<feature type="binding site" evidence="9">
    <location>
        <position position="325"/>
    </location>
    <ligand>
        <name>ATP</name>
        <dbReference type="ChEBI" id="CHEBI:30616"/>
    </ligand>
</feature>
<feature type="domain" description="N-acetyltransferase" evidence="10">
    <location>
        <begin position="362"/>
        <end position="536"/>
    </location>
</feature>
<comment type="catalytic activity">
    <reaction evidence="9">
        <text>cytidine(34) in elongator tRNA(Met) + acetyl-CoA + ATP + H2O = N(4)-acetylcytidine(34) in elongator tRNA(Met) + ADP + phosphate + CoA + H(+)</text>
        <dbReference type="Rhea" id="RHEA:43788"/>
        <dbReference type="Rhea" id="RHEA-COMP:10693"/>
        <dbReference type="Rhea" id="RHEA-COMP:10694"/>
        <dbReference type="ChEBI" id="CHEBI:15377"/>
        <dbReference type="ChEBI" id="CHEBI:15378"/>
        <dbReference type="ChEBI" id="CHEBI:30616"/>
        <dbReference type="ChEBI" id="CHEBI:43474"/>
        <dbReference type="ChEBI" id="CHEBI:57287"/>
        <dbReference type="ChEBI" id="CHEBI:57288"/>
        <dbReference type="ChEBI" id="CHEBI:74900"/>
        <dbReference type="ChEBI" id="CHEBI:82748"/>
        <dbReference type="ChEBI" id="CHEBI:456216"/>
        <dbReference type="EC" id="2.3.1.193"/>
    </reaction>
</comment>
<evidence type="ECO:0000259" key="10">
    <source>
        <dbReference type="PROSITE" id="PS51186"/>
    </source>
</evidence>
<comment type="caution">
    <text evidence="11">The sequence shown here is derived from an EMBL/GenBank/DDBJ whole genome shotgun (WGS) entry which is preliminary data.</text>
</comment>
<dbReference type="GO" id="GO:0005524">
    <property type="term" value="F:ATP binding"/>
    <property type="evidence" value="ECO:0007669"/>
    <property type="project" value="UniProtKB-UniRule"/>
</dbReference>
<dbReference type="FunFam" id="3.40.50.300:FF:001011">
    <property type="entry name" value="tRNA(Met) cytidine acetyltransferase TmcA"/>
    <property type="match status" value="1"/>
</dbReference>
<dbReference type="GO" id="GO:0000049">
    <property type="term" value="F:tRNA binding"/>
    <property type="evidence" value="ECO:0007669"/>
    <property type="project" value="UniProtKB-UniRule"/>
</dbReference>
<dbReference type="EMBL" id="JABWQF010000005">
    <property type="protein sequence ID" value="MBC3291872.1"/>
    <property type="molecule type" value="Genomic_DNA"/>
</dbReference>
<sequence length="676" mass="74790">MILRVRDETDRPLEDVTAQLARSGHRQLLVLSGDDDWSQTHSLALRDPLQGDWLWVGNETSVEPSCAPQNLKSLLGREYLHAIFDARDGFDVAAFASLSGTLRAGSLLVLLVPPLSLWPEKADADSLRWSDSAEPIATPHFVHHFCRVITADPDVIVWQQHQPLKIASLSPLPDWHPASGEPLREQADILHTLTQMRAGIAVVTAARGRGKSALAGMLLQRVKGRAIVTAPAKAATDVIARFAGDNFRFVAPDTLLASDERADWLVVDEAAAIPGPLLEQLVSRFIRVLLTTTVQGYEGTGRGFLLKFCARFAHLHYFTLTTPVRWAAGCPLERVVSNALLFDDEALDAIPDDEAQITALGQRLWERHPDLAADIYKLLCSAHYRTSPLDLRRMMDAPGQHFAIARAAEKLIGAMWLVDEGGLSPALSQAVWAGYRRPRGNLVAQSLAAHGGSPLAATLIGRRISRVAVHPARQREGIGQALIAGASQNIQQDYLSVSFGFTDELWRFWQRCGFILVRMGTHREASSGCYTAMALLPISEAGRALCEQEHQRLCRNARLIEKWNGENIPVEEAWDPILNNDDWLELGGFAFAHRPFATSAAALTRLLLAVDLPLPALRGKIENQCDDARLCAELSLQGRKQLLAMQRREAHQALDSLDIQHSQRLKSDILQWQFFQ</sequence>
<evidence type="ECO:0000256" key="7">
    <source>
        <dbReference type="ARBA" id="ARBA00022884"/>
    </source>
</evidence>
<dbReference type="GO" id="GO:1990883">
    <property type="term" value="F:18S rRNA cytidine N-acetyltransferase activity"/>
    <property type="evidence" value="ECO:0007669"/>
    <property type="project" value="TreeGrafter"/>
</dbReference>
<dbReference type="InterPro" id="IPR000182">
    <property type="entry name" value="GNAT_dom"/>
</dbReference>
<dbReference type="PANTHER" id="PTHR10925:SF5">
    <property type="entry name" value="RNA CYTIDINE ACETYLTRANSFERASE"/>
    <property type="match status" value="1"/>
</dbReference>
<dbReference type="InterPro" id="IPR016181">
    <property type="entry name" value="Acyl_CoA_acyltransferase"/>
</dbReference>
<dbReference type="Gene3D" id="3.40.50.11040">
    <property type="match status" value="1"/>
</dbReference>
<keyword evidence="4 9" id="KW-0819">tRNA processing</keyword>
<dbReference type="SUPFAM" id="SSF55729">
    <property type="entry name" value="Acyl-CoA N-acyltransferases (Nat)"/>
    <property type="match status" value="1"/>
</dbReference>
<dbReference type="InterPro" id="IPR007807">
    <property type="entry name" value="TcmA/NAT10_helicase"/>
</dbReference>
<dbReference type="AlphaFoldDB" id="A0A8I0CVN4"/>
<dbReference type="GO" id="GO:0051391">
    <property type="term" value="P:tRNA acetylation"/>
    <property type="evidence" value="ECO:0007669"/>
    <property type="project" value="UniProtKB-UniRule"/>
</dbReference>
<evidence type="ECO:0000256" key="3">
    <source>
        <dbReference type="ARBA" id="ARBA00022679"/>
    </source>
</evidence>
<proteinExistence type="inferred from homology"/>
<dbReference type="FunFam" id="3.40.630.30:FF:000054">
    <property type="entry name" value="tRNA(Met) cytidine acetyltransferase TmcA"/>
    <property type="match status" value="1"/>
</dbReference>
<dbReference type="PROSITE" id="PS51186">
    <property type="entry name" value="GNAT"/>
    <property type="match status" value="1"/>
</dbReference>
<dbReference type="GO" id="GO:0051392">
    <property type="term" value="F:tRNA cytidine N4-acetyltransferase activity"/>
    <property type="evidence" value="ECO:0007669"/>
    <property type="project" value="UniProtKB-UniRule"/>
</dbReference>